<dbReference type="AlphaFoldDB" id="A0A0C2N1Y9"/>
<dbReference type="EMBL" id="JWZT01003010">
    <property type="protein sequence ID" value="KII67917.1"/>
    <property type="molecule type" value="Genomic_DNA"/>
</dbReference>
<dbReference type="Proteomes" id="UP000031668">
    <property type="component" value="Unassembled WGS sequence"/>
</dbReference>
<keyword evidence="2" id="KW-1185">Reference proteome</keyword>
<protein>
    <submittedName>
        <fullName evidence="1">Uncharacterized protein</fullName>
    </submittedName>
</protein>
<evidence type="ECO:0000313" key="1">
    <source>
        <dbReference type="EMBL" id="KII67917.1"/>
    </source>
</evidence>
<accession>A0A0C2N1Y9</accession>
<reference evidence="1 2" key="1">
    <citation type="journal article" date="2014" name="Genome Biol. Evol.">
        <title>The genome of the myxosporean Thelohanellus kitauei shows adaptations to nutrient acquisition within its fish host.</title>
        <authorList>
            <person name="Yang Y."/>
            <person name="Xiong J."/>
            <person name="Zhou Z."/>
            <person name="Huo F."/>
            <person name="Miao W."/>
            <person name="Ran C."/>
            <person name="Liu Y."/>
            <person name="Zhang J."/>
            <person name="Feng J."/>
            <person name="Wang M."/>
            <person name="Wang M."/>
            <person name="Wang L."/>
            <person name="Yao B."/>
        </authorList>
    </citation>
    <scope>NUCLEOTIDE SEQUENCE [LARGE SCALE GENOMIC DNA]</scope>
    <source>
        <strain evidence="1">Wuqing</strain>
    </source>
</reference>
<name>A0A0C2N1Y9_THEKT</name>
<organism evidence="1 2">
    <name type="scientific">Thelohanellus kitauei</name>
    <name type="common">Myxosporean</name>
    <dbReference type="NCBI Taxonomy" id="669202"/>
    <lineage>
        <taxon>Eukaryota</taxon>
        <taxon>Metazoa</taxon>
        <taxon>Cnidaria</taxon>
        <taxon>Myxozoa</taxon>
        <taxon>Myxosporea</taxon>
        <taxon>Bivalvulida</taxon>
        <taxon>Platysporina</taxon>
        <taxon>Myxobolidae</taxon>
        <taxon>Thelohanellus</taxon>
    </lineage>
</organism>
<evidence type="ECO:0000313" key="2">
    <source>
        <dbReference type="Proteomes" id="UP000031668"/>
    </source>
</evidence>
<gene>
    <name evidence="1" type="ORF">RF11_13279</name>
</gene>
<comment type="caution">
    <text evidence="1">The sequence shown here is derived from an EMBL/GenBank/DDBJ whole genome shotgun (WGS) entry which is preliminary data.</text>
</comment>
<sequence>MNWIKEVRIQLRVDTIKEISTKNKMGISGCETELIQMPETRQNILSPRSFPYASISKVYAELERKGKDIIITEKDEEELFNNLELALLKLHEYTITTQKSKCKF</sequence>
<proteinExistence type="predicted"/>